<dbReference type="Gene3D" id="3.30.70.1440">
    <property type="entry name" value="Multidrug efflux transporter AcrB pore domain"/>
    <property type="match status" value="1"/>
</dbReference>
<feature type="transmembrane region" description="Helical" evidence="8">
    <location>
        <begin position="12"/>
        <end position="32"/>
    </location>
</feature>
<sequence length="1051" mass="112767">MNISAPFIARPIATFLLMLALLVGGVVGYYLLPVSALPTIDSPTISVSASLPGADPQTMAASVAQPLERQFADLPGVNQITSSSTLGNTLITLQFDLSRNIDGAASDVQSAINAAGGSLPKNLPTPPTYRKVNPADHPILILGMTSSVMPLTQLDQYADLNIAQQISAIPGVGQVLIFGEQKYAPTVSVNPLALAARGIGLDDVANSIASLTADLPVGTLQGPQQSYQIATNGQLFDTKEIGRSVVAYRDGAPVRLDDIATVTAGSESPLQASWVGTTRGEMIGIWRQPGANTIQLVDQIKATLPQLQAGIPPSINLSIISDRSSSIRESFTDVKLTLLAAVVLVVLVIFLFLRNVWATLIPSVTVPLSLVGTFGLMYILGYSLDNLSLMALTLAAGLVVDDAIVMLENIYRYLEAGHDRVTAALLGAKEIGFTIVSITVSLVAVFIPILFMSGIVGRLFHEFGMVVTLAVILSAVIALTLSPMMASLVLQNPKEEKHGRIYQWSERGFQYMLDVYERGLHFTLRHRRATMTLNLLLIVVSAWMFYSMPKGFFPQEDTGLVFGFTQADQDISFEGMASRQEAVARIIAQDPDVQAFGSSIGGSSSSGLNNGRIFIQLKPYSERIGTASQFIQRLRPKLAGVPGVTTFLQSIQNIQIGARLTATQYQYTLQDINLDELNEWGPKMLAKLKTIPGLQDVASDQQTGSSQLMIKINRDNAARLGVNVTEIEQTLYDAFGQPFVTQLYGPLNTYHIVLQVAPQYQTDVSALSRIYVHGTGGKLIPISQFATLEPAPTTIAVNHQGQFPSVTLSFNLAPGVSLGQAVDSINKAAAQMGMPDTITPTFQGTAHEFQASLSTQPMLIIAALFAVYVVLGVLYESFVHPITILLTLPSASVGALFFLNIFGFDLTMMAIIGLLMLIGIVKKNAIMMVDFALERVRIEGKSAEEAIYEAAVLRFRPIMMTTMAALLVTLPIAVGIGAGADLRQPLGVAVVGGLIVSQALTLFTTPVTYLYMEIFSEWASARLARFRHKGAETAADKETPAASTEAAGGKN</sequence>
<feature type="transmembrane region" description="Helical" evidence="8">
    <location>
        <begin position="387"/>
        <end position="411"/>
    </location>
</feature>
<keyword evidence="10" id="KW-1185">Reference proteome</keyword>
<evidence type="ECO:0000256" key="1">
    <source>
        <dbReference type="ARBA" id="ARBA00004429"/>
    </source>
</evidence>
<comment type="caution">
    <text evidence="9">The sequence shown here is derived from an EMBL/GenBank/DDBJ whole genome shotgun (WGS) entry which is preliminary data.</text>
</comment>
<proteinExistence type="predicted"/>
<dbReference type="PANTHER" id="PTHR32063">
    <property type="match status" value="1"/>
</dbReference>
<dbReference type="SUPFAM" id="SSF82714">
    <property type="entry name" value="Multidrug efflux transporter AcrB TolC docking domain, DN and DC subdomains"/>
    <property type="match status" value="2"/>
</dbReference>
<keyword evidence="7 8" id="KW-0472">Membrane</keyword>
<dbReference type="Gene3D" id="3.30.70.1320">
    <property type="entry name" value="Multidrug efflux transporter AcrB pore domain like"/>
    <property type="match status" value="1"/>
</dbReference>
<protein>
    <submittedName>
        <fullName evidence="9">Acriflavine resistance protein B</fullName>
    </submittedName>
</protein>
<comment type="subcellular location">
    <subcellularLocation>
        <location evidence="1">Cell inner membrane</location>
        <topology evidence="1">Multi-pass membrane protein</topology>
    </subcellularLocation>
</comment>
<evidence type="ECO:0000256" key="7">
    <source>
        <dbReference type="ARBA" id="ARBA00023136"/>
    </source>
</evidence>
<feature type="transmembrane region" description="Helical" evidence="8">
    <location>
        <begin position="360"/>
        <end position="381"/>
    </location>
</feature>
<keyword evidence="6 8" id="KW-1133">Transmembrane helix</keyword>
<dbReference type="FunFam" id="1.20.1640.10:FF:000001">
    <property type="entry name" value="Efflux pump membrane transporter"/>
    <property type="match status" value="1"/>
</dbReference>
<feature type="transmembrane region" description="Helical" evidence="8">
    <location>
        <begin position="334"/>
        <end position="353"/>
    </location>
</feature>
<keyword evidence="4" id="KW-0997">Cell inner membrane</keyword>
<evidence type="ECO:0000256" key="6">
    <source>
        <dbReference type="ARBA" id="ARBA00022989"/>
    </source>
</evidence>
<evidence type="ECO:0000313" key="10">
    <source>
        <dbReference type="Proteomes" id="UP000240653"/>
    </source>
</evidence>
<dbReference type="PRINTS" id="PR00702">
    <property type="entry name" value="ACRIFLAVINRP"/>
</dbReference>
<dbReference type="GO" id="GO:0005886">
    <property type="term" value="C:plasma membrane"/>
    <property type="evidence" value="ECO:0007669"/>
    <property type="project" value="UniProtKB-SubCell"/>
</dbReference>
<evidence type="ECO:0000256" key="2">
    <source>
        <dbReference type="ARBA" id="ARBA00022448"/>
    </source>
</evidence>
<dbReference type="GO" id="GO:0042910">
    <property type="term" value="F:xenobiotic transmembrane transporter activity"/>
    <property type="evidence" value="ECO:0007669"/>
    <property type="project" value="TreeGrafter"/>
</dbReference>
<dbReference type="PANTHER" id="PTHR32063:SF21">
    <property type="entry name" value="MULTIDRUG RESISTANCE PROTEIN MDTB"/>
    <property type="match status" value="1"/>
</dbReference>
<feature type="transmembrane region" description="Helical" evidence="8">
    <location>
        <begin position="528"/>
        <end position="546"/>
    </location>
</feature>
<dbReference type="SUPFAM" id="SSF82693">
    <property type="entry name" value="Multidrug efflux transporter AcrB pore domain, PN1, PN2, PC1 and PC2 subdomains"/>
    <property type="match status" value="4"/>
</dbReference>
<feature type="transmembrane region" description="Helical" evidence="8">
    <location>
        <begin position="858"/>
        <end position="875"/>
    </location>
</feature>
<dbReference type="FunFam" id="3.30.70.1430:FF:000001">
    <property type="entry name" value="Efflux pump membrane transporter"/>
    <property type="match status" value="1"/>
</dbReference>
<dbReference type="SUPFAM" id="SSF82866">
    <property type="entry name" value="Multidrug efflux transporter AcrB transmembrane domain"/>
    <property type="match status" value="2"/>
</dbReference>
<gene>
    <name evidence="9" type="ORF">C7I85_14515</name>
</gene>
<dbReference type="Gene3D" id="3.30.2090.10">
    <property type="entry name" value="Multidrug efflux transporter AcrB TolC docking domain, DN and DC subdomains"/>
    <property type="match status" value="2"/>
</dbReference>
<dbReference type="AlphaFoldDB" id="A0A2P7SCX3"/>
<evidence type="ECO:0000256" key="5">
    <source>
        <dbReference type="ARBA" id="ARBA00022692"/>
    </source>
</evidence>
<feature type="transmembrane region" description="Helical" evidence="8">
    <location>
        <begin position="431"/>
        <end position="451"/>
    </location>
</feature>
<dbReference type="Pfam" id="PF00873">
    <property type="entry name" value="ACR_tran"/>
    <property type="match status" value="1"/>
</dbReference>
<feature type="transmembrane region" description="Helical" evidence="8">
    <location>
        <begin position="463"/>
        <end position="490"/>
    </location>
</feature>
<evidence type="ECO:0000256" key="4">
    <source>
        <dbReference type="ARBA" id="ARBA00022519"/>
    </source>
</evidence>
<dbReference type="OrthoDB" id="9807350at2"/>
<evidence type="ECO:0000256" key="8">
    <source>
        <dbReference type="SAM" id="Phobius"/>
    </source>
</evidence>
<keyword evidence="5 8" id="KW-0812">Transmembrane</keyword>
<dbReference type="Gene3D" id="3.30.70.1430">
    <property type="entry name" value="Multidrug efflux transporter AcrB pore domain"/>
    <property type="match status" value="2"/>
</dbReference>
<dbReference type="EMBL" id="PXYL01000006">
    <property type="protein sequence ID" value="PSJ60357.1"/>
    <property type="molecule type" value="Genomic_DNA"/>
</dbReference>
<dbReference type="InterPro" id="IPR001036">
    <property type="entry name" value="Acrflvin-R"/>
</dbReference>
<feature type="transmembrane region" description="Helical" evidence="8">
    <location>
        <begin position="986"/>
        <end position="1012"/>
    </location>
</feature>
<evidence type="ECO:0000313" key="9">
    <source>
        <dbReference type="EMBL" id="PSJ60357.1"/>
    </source>
</evidence>
<dbReference type="Proteomes" id="UP000240653">
    <property type="component" value="Unassembled WGS sequence"/>
</dbReference>
<reference evidence="9 10" key="1">
    <citation type="submission" date="2018-03" db="EMBL/GenBank/DDBJ databases">
        <title>The draft genome of Mesorhizobium soli JCM 19897.</title>
        <authorList>
            <person name="Li L."/>
            <person name="Liu L."/>
            <person name="Liang L."/>
            <person name="Wang T."/>
            <person name="Zhang X."/>
        </authorList>
    </citation>
    <scope>NUCLEOTIDE SEQUENCE [LARGE SCALE GENOMIC DNA]</scope>
    <source>
        <strain evidence="9 10">JCM 19897</strain>
    </source>
</reference>
<name>A0A2P7SCX3_9HYPH</name>
<dbReference type="RefSeq" id="WP_106724692.1">
    <property type="nucleotide sequence ID" value="NZ_PXYL01000006.1"/>
</dbReference>
<keyword evidence="2" id="KW-0813">Transport</keyword>
<keyword evidence="3" id="KW-1003">Cell membrane</keyword>
<dbReference type="Gene3D" id="1.20.1640.10">
    <property type="entry name" value="Multidrug efflux transporter AcrB transmembrane domain"/>
    <property type="match status" value="2"/>
</dbReference>
<organism evidence="9 10">
    <name type="scientific">Pseudaminobacter soli</name>
    <name type="common">ex Li et al. 2025</name>
    <dbReference type="NCBI Taxonomy" id="1295366"/>
    <lineage>
        <taxon>Bacteria</taxon>
        <taxon>Pseudomonadati</taxon>
        <taxon>Pseudomonadota</taxon>
        <taxon>Alphaproteobacteria</taxon>
        <taxon>Hyphomicrobiales</taxon>
        <taxon>Phyllobacteriaceae</taxon>
        <taxon>Pseudaminobacter</taxon>
    </lineage>
</organism>
<dbReference type="InterPro" id="IPR027463">
    <property type="entry name" value="AcrB_DN_DC_subdom"/>
</dbReference>
<accession>A0A2P7SCX3</accession>
<feature type="transmembrane region" description="Helical" evidence="8">
    <location>
        <begin position="958"/>
        <end position="980"/>
    </location>
</feature>
<evidence type="ECO:0000256" key="3">
    <source>
        <dbReference type="ARBA" id="ARBA00022475"/>
    </source>
</evidence>